<keyword evidence="2" id="KW-1185">Reference proteome</keyword>
<evidence type="ECO:0000313" key="1">
    <source>
        <dbReference type="EMBL" id="OQS03897.1"/>
    </source>
</evidence>
<gene>
    <name evidence="1" type="ORF">THRCLA_03818</name>
</gene>
<reference evidence="1 2" key="1">
    <citation type="journal article" date="2014" name="Genome Biol. Evol.">
        <title>The secreted proteins of Achlya hypogyna and Thraustotheca clavata identify the ancestral oomycete secretome and reveal gene acquisitions by horizontal gene transfer.</title>
        <authorList>
            <person name="Misner I."/>
            <person name="Blouin N."/>
            <person name="Leonard G."/>
            <person name="Richards T.A."/>
            <person name="Lane C.E."/>
        </authorList>
    </citation>
    <scope>NUCLEOTIDE SEQUENCE [LARGE SCALE GENOMIC DNA]</scope>
    <source>
        <strain evidence="1 2">ATCC 34112</strain>
    </source>
</reference>
<feature type="non-terminal residue" evidence="1">
    <location>
        <position position="360"/>
    </location>
</feature>
<accession>A0A1W0A0W4</accession>
<evidence type="ECO:0000313" key="2">
    <source>
        <dbReference type="Proteomes" id="UP000243217"/>
    </source>
</evidence>
<sequence length="360" mass="42522">MILIEDGKFAMAHRFLNYFNELRNPLGDFPYMFDIDIVACHGDLKLIQKLHVRGLGRATSKAMDKAENGYCAIVQFLHEHRSEGCTINGIEKSWKTRHFEIVDYLETHYPLYKRYQHWQRIVHNWNHISRTLTIFWRTSCNSLLELTMRKRILFLKRSAFCTLLEQPDLFNIITSYQNGLPYDLAVACRWQLQVLHALYFHLNPWLAQYREKPVFYCRVMLKLIEEGHFATAHRFLKCVSEFRNPQGDFPYLFAIDTAARQGDLALIKELHQRGLGRASSKAMDEAAGKGRFAIVQYLQEHRSEGCTIEGIEKAWKGRHFEIVDYLEVHYPQFECKKKRHWQHVVHDWSKKAINLIPKAH</sequence>
<organism evidence="1 2">
    <name type="scientific">Thraustotheca clavata</name>
    <dbReference type="NCBI Taxonomy" id="74557"/>
    <lineage>
        <taxon>Eukaryota</taxon>
        <taxon>Sar</taxon>
        <taxon>Stramenopiles</taxon>
        <taxon>Oomycota</taxon>
        <taxon>Saprolegniomycetes</taxon>
        <taxon>Saprolegniales</taxon>
        <taxon>Achlyaceae</taxon>
        <taxon>Thraustotheca</taxon>
    </lineage>
</organism>
<dbReference type="AlphaFoldDB" id="A0A1W0A0W4"/>
<proteinExistence type="predicted"/>
<dbReference type="Proteomes" id="UP000243217">
    <property type="component" value="Unassembled WGS sequence"/>
</dbReference>
<protein>
    <submittedName>
        <fullName evidence="1">Uncharacterized protein</fullName>
    </submittedName>
</protein>
<dbReference type="InterPro" id="IPR052050">
    <property type="entry name" value="SecEffector_AnkRepeat"/>
</dbReference>
<comment type="caution">
    <text evidence="1">The sequence shown here is derived from an EMBL/GenBank/DDBJ whole genome shotgun (WGS) entry which is preliminary data.</text>
</comment>
<dbReference type="PANTHER" id="PTHR46586:SF3">
    <property type="entry name" value="ANKYRIN REPEAT-CONTAINING PROTEIN"/>
    <property type="match status" value="1"/>
</dbReference>
<dbReference type="EMBL" id="JNBS01000731">
    <property type="protein sequence ID" value="OQS03897.1"/>
    <property type="molecule type" value="Genomic_DNA"/>
</dbReference>
<name>A0A1W0A0W4_9STRA</name>
<dbReference type="OrthoDB" id="66638at2759"/>
<dbReference type="SUPFAM" id="SSF140860">
    <property type="entry name" value="Pseudo ankyrin repeat-like"/>
    <property type="match status" value="1"/>
</dbReference>
<dbReference type="PANTHER" id="PTHR46586">
    <property type="entry name" value="ANKYRIN REPEAT-CONTAINING PROTEIN"/>
    <property type="match status" value="1"/>
</dbReference>